<protein>
    <recommendedName>
        <fullName evidence="3">DUF3445 domain-containing protein</fullName>
    </recommendedName>
</protein>
<evidence type="ECO:0000313" key="1">
    <source>
        <dbReference type="EMBL" id="KAH8700759.1"/>
    </source>
</evidence>
<dbReference type="GeneID" id="70244158"/>
<organism evidence="1 2">
    <name type="scientific">Talaromyces proteolyticus</name>
    <dbReference type="NCBI Taxonomy" id="1131652"/>
    <lineage>
        <taxon>Eukaryota</taxon>
        <taxon>Fungi</taxon>
        <taxon>Dikarya</taxon>
        <taxon>Ascomycota</taxon>
        <taxon>Pezizomycotina</taxon>
        <taxon>Eurotiomycetes</taxon>
        <taxon>Eurotiomycetidae</taxon>
        <taxon>Eurotiales</taxon>
        <taxon>Trichocomaceae</taxon>
        <taxon>Talaromyces</taxon>
        <taxon>Talaromyces sect. Bacilispori</taxon>
    </lineage>
</organism>
<gene>
    <name evidence="1" type="ORF">BGW36DRAFT_357407</name>
</gene>
<proteinExistence type="predicted"/>
<keyword evidence="2" id="KW-1185">Reference proteome</keyword>
<dbReference type="Proteomes" id="UP001201262">
    <property type="component" value="Unassembled WGS sequence"/>
</dbReference>
<comment type="caution">
    <text evidence="1">The sequence shown here is derived from an EMBL/GenBank/DDBJ whole genome shotgun (WGS) entry which is preliminary data.</text>
</comment>
<dbReference type="InterPro" id="IPR021848">
    <property type="entry name" value="HODM_asu-like"/>
</dbReference>
<dbReference type="EMBL" id="JAJTJA010000004">
    <property type="protein sequence ID" value="KAH8700759.1"/>
    <property type="molecule type" value="Genomic_DNA"/>
</dbReference>
<evidence type="ECO:0008006" key="3">
    <source>
        <dbReference type="Google" id="ProtNLM"/>
    </source>
</evidence>
<dbReference type="RefSeq" id="XP_046074465.1">
    <property type="nucleotide sequence ID" value="XM_046213871.1"/>
</dbReference>
<sequence>MGIQNCPNDDWIQIDNGYLDRLAERRQTILNHPDKTIGVNDVSSLAIQELWTEVIRHVLGRFPNLFRLEGGDVFKNIVSGKTWRLSEVSRDNTKQLLMLSENVEEDFYFMCPDSENEFRLQGYLACFPGGFDSPSRVGLSMAEIHNPVPGYPERIKRGTDRFFSRMKGGTKVQRFNWSLQTDGKDLFRLDGNNFYPEQGHNLPTIQDKIDLEKCYLRCERQSLVSLKKSRAIVFCVRSYMTHLSHIIAEGNGPALADAIESMPEKLGNYKKRPFWEKDIYAYLRA</sequence>
<accession>A0AAD4Q0F6</accession>
<reference evidence="1" key="1">
    <citation type="submission" date="2021-12" db="EMBL/GenBank/DDBJ databases">
        <title>Convergent genome expansion in fungi linked to evolution of root-endophyte symbiosis.</title>
        <authorList>
            <consortium name="DOE Joint Genome Institute"/>
            <person name="Ke Y.-H."/>
            <person name="Bonito G."/>
            <person name="Liao H.-L."/>
            <person name="Looney B."/>
            <person name="Rojas-Flechas A."/>
            <person name="Nash J."/>
            <person name="Hameed K."/>
            <person name="Schadt C."/>
            <person name="Martin F."/>
            <person name="Crous P.W."/>
            <person name="Miettinen O."/>
            <person name="Magnuson J.K."/>
            <person name="Labbe J."/>
            <person name="Jacobson D."/>
            <person name="Doktycz M.J."/>
            <person name="Veneault-Fourrey C."/>
            <person name="Kuo A."/>
            <person name="Mondo S."/>
            <person name="Calhoun S."/>
            <person name="Riley R."/>
            <person name="Ohm R."/>
            <person name="LaButti K."/>
            <person name="Andreopoulos B."/>
            <person name="Pangilinan J."/>
            <person name="Nolan M."/>
            <person name="Tritt A."/>
            <person name="Clum A."/>
            <person name="Lipzen A."/>
            <person name="Daum C."/>
            <person name="Barry K."/>
            <person name="Grigoriev I.V."/>
            <person name="Vilgalys R."/>
        </authorList>
    </citation>
    <scope>NUCLEOTIDE SEQUENCE</scope>
    <source>
        <strain evidence="1">PMI_201</strain>
    </source>
</reference>
<dbReference type="AlphaFoldDB" id="A0AAD4Q0F6"/>
<name>A0AAD4Q0F6_9EURO</name>
<evidence type="ECO:0000313" key="2">
    <source>
        <dbReference type="Proteomes" id="UP001201262"/>
    </source>
</evidence>
<dbReference type="Pfam" id="PF11927">
    <property type="entry name" value="HODM_asu-like"/>
    <property type="match status" value="1"/>
</dbReference>